<dbReference type="InterPro" id="IPR007110">
    <property type="entry name" value="Ig-like_dom"/>
</dbReference>
<dbReference type="InterPro" id="IPR013106">
    <property type="entry name" value="Ig_V-set"/>
</dbReference>
<sequence>EYYSHWITLVYINKYLDHKSVIFFLVGCHQIPTLYQTPPRIIALINNVTEMVCAMKREQLSHLGIYWFRRSKESQEFQHILFSSALHKQFHSSDIDKERYSVSKESFRNSYTLKISRLQPLDAGIYYCAVFQSPELLIGNGTELSVGKYCFRPADPCQDLRGLGTGRHQPRCCCSTNTGTYILLTFLIAFSESIHMSKVRKAWALE</sequence>
<keyword evidence="4" id="KW-0391">Immunity</keyword>
<evidence type="ECO:0000259" key="11">
    <source>
        <dbReference type="PROSITE" id="PS50835"/>
    </source>
</evidence>
<proteinExistence type="predicted"/>
<dbReference type="AlphaFoldDB" id="A0A8C8RDC6"/>
<dbReference type="GO" id="GO:0015026">
    <property type="term" value="F:coreceptor activity"/>
    <property type="evidence" value="ECO:0007669"/>
    <property type="project" value="InterPro"/>
</dbReference>
<dbReference type="PROSITE" id="PS50835">
    <property type="entry name" value="IG_LIKE"/>
    <property type="match status" value="1"/>
</dbReference>
<dbReference type="SUPFAM" id="SSF48726">
    <property type="entry name" value="Immunoglobulin"/>
    <property type="match status" value="1"/>
</dbReference>
<evidence type="ECO:0000256" key="2">
    <source>
        <dbReference type="ARBA" id="ARBA00022692"/>
    </source>
</evidence>
<evidence type="ECO:0000256" key="9">
    <source>
        <dbReference type="ARBA" id="ARBA00023180"/>
    </source>
</evidence>
<reference evidence="12" key="2">
    <citation type="submission" date="2025-09" db="UniProtKB">
        <authorList>
            <consortium name="Ensembl"/>
        </authorList>
    </citation>
    <scope>IDENTIFICATION</scope>
</reference>
<keyword evidence="10" id="KW-0393">Immunoglobulin domain</keyword>
<dbReference type="SMART" id="SM00409">
    <property type="entry name" value="IG"/>
    <property type="match status" value="1"/>
</dbReference>
<evidence type="ECO:0000313" key="12">
    <source>
        <dbReference type="Ensembl" id="ENSPCEP00000003969.1"/>
    </source>
</evidence>
<dbReference type="GO" id="GO:0016020">
    <property type="term" value="C:membrane"/>
    <property type="evidence" value="ECO:0007669"/>
    <property type="project" value="UniProtKB-SubCell"/>
</dbReference>
<evidence type="ECO:0000313" key="13">
    <source>
        <dbReference type="Proteomes" id="UP000694393"/>
    </source>
</evidence>
<dbReference type="PANTHER" id="PTHR11292:SF7">
    <property type="entry name" value="T-CELL SURFACE GLYCOPROTEIN CD8 BETA CHAIN-RELATED"/>
    <property type="match status" value="1"/>
</dbReference>
<evidence type="ECO:0000256" key="6">
    <source>
        <dbReference type="ARBA" id="ARBA00023130"/>
    </source>
</evidence>
<dbReference type="InterPro" id="IPR036179">
    <property type="entry name" value="Ig-like_dom_sf"/>
</dbReference>
<keyword evidence="2" id="KW-0812">Transmembrane</keyword>
<accession>A0A8C8RDC6</accession>
<keyword evidence="13" id="KW-1185">Reference proteome</keyword>
<dbReference type="SMART" id="SM00406">
    <property type="entry name" value="IGv"/>
    <property type="match status" value="1"/>
</dbReference>
<dbReference type="InterPro" id="IPR003599">
    <property type="entry name" value="Ig_sub"/>
</dbReference>
<evidence type="ECO:0000256" key="8">
    <source>
        <dbReference type="ARBA" id="ARBA00023157"/>
    </source>
</evidence>
<organism evidence="12 13">
    <name type="scientific">Pelusios castaneus</name>
    <name type="common">West African mud turtle</name>
    <dbReference type="NCBI Taxonomy" id="367368"/>
    <lineage>
        <taxon>Eukaryota</taxon>
        <taxon>Metazoa</taxon>
        <taxon>Chordata</taxon>
        <taxon>Craniata</taxon>
        <taxon>Vertebrata</taxon>
        <taxon>Euteleostomi</taxon>
        <taxon>Archelosauria</taxon>
        <taxon>Testudinata</taxon>
        <taxon>Testudines</taxon>
        <taxon>Pleurodira</taxon>
        <taxon>Pelomedusidae</taxon>
        <taxon>Pelusios</taxon>
    </lineage>
</organism>
<keyword evidence="8" id="KW-1015">Disulfide bond</keyword>
<keyword evidence="9" id="KW-0325">Glycoprotein</keyword>
<keyword evidence="7" id="KW-0472">Membrane</keyword>
<dbReference type="GO" id="GO:0042288">
    <property type="term" value="F:MHC class I protein binding"/>
    <property type="evidence" value="ECO:0007669"/>
    <property type="project" value="InterPro"/>
</dbReference>
<dbReference type="InterPro" id="IPR013783">
    <property type="entry name" value="Ig-like_fold"/>
</dbReference>
<name>A0A8C8RDC6_9SAUR</name>
<feature type="domain" description="Ig-like" evidence="11">
    <location>
        <begin position="32"/>
        <end position="145"/>
    </location>
</feature>
<dbReference type="PANTHER" id="PTHR11292">
    <property type="entry name" value="T-CELL SURFACE GLYCOPROTEIN CD8 BETA CHAIN"/>
    <property type="match status" value="1"/>
</dbReference>
<keyword evidence="6" id="KW-1064">Adaptive immunity</keyword>
<evidence type="ECO:0000256" key="5">
    <source>
        <dbReference type="ARBA" id="ARBA00022989"/>
    </source>
</evidence>
<dbReference type="GO" id="GO:0009986">
    <property type="term" value="C:cell surface"/>
    <property type="evidence" value="ECO:0007669"/>
    <property type="project" value="TreeGrafter"/>
</dbReference>
<keyword evidence="5" id="KW-1133">Transmembrane helix</keyword>
<comment type="subcellular location">
    <subcellularLocation>
        <location evidence="1">Membrane</location>
        <topology evidence="1">Single-pass type I membrane protein</topology>
    </subcellularLocation>
</comment>
<evidence type="ECO:0000256" key="3">
    <source>
        <dbReference type="ARBA" id="ARBA00022729"/>
    </source>
</evidence>
<protein>
    <recommendedName>
        <fullName evidence="11">Ig-like domain-containing protein</fullName>
    </recommendedName>
</protein>
<dbReference type="Ensembl" id="ENSPCET00000004099.1">
    <property type="protein sequence ID" value="ENSPCEP00000003969.1"/>
    <property type="gene ID" value="ENSPCEG00000003178.1"/>
</dbReference>
<dbReference type="Proteomes" id="UP000694393">
    <property type="component" value="Unplaced"/>
</dbReference>
<dbReference type="GO" id="GO:0050776">
    <property type="term" value="P:regulation of immune response"/>
    <property type="evidence" value="ECO:0007669"/>
    <property type="project" value="InterPro"/>
</dbReference>
<evidence type="ECO:0000256" key="4">
    <source>
        <dbReference type="ARBA" id="ARBA00022859"/>
    </source>
</evidence>
<dbReference type="Gene3D" id="2.60.40.10">
    <property type="entry name" value="Immunoglobulins"/>
    <property type="match status" value="1"/>
</dbReference>
<keyword evidence="3" id="KW-0732">Signal</keyword>
<dbReference type="Pfam" id="PF07686">
    <property type="entry name" value="V-set"/>
    <property type="match status" value="1"/>
</dbReference>
<evidence type="ECO:0000256" key="1">
    <source>
        <dbReference type="ARBA" id="ARBA00004479"/>
    </source>
</evidence>
<evidence type="ECO:0000256" key="7">
    <source>
        <dbReference type="ARBA" id="ARBA00023136"/>
    </source>
</evidence>
<dbReference type="InterPro" id="IPR042414">
    <property type="entry name" value="CD8B"/>
</dbReference>
<reference evidence="12" key="1">
    <citation type="submission" date="2025-08" db="UniProtKB">
        <authorList>
            <consortium name="Ensembl"/>
        </authorList>
    </citation>
    <scope>IDENTIFICATION</scope>
</reference>
<dbReference type="GO" id="GO:0002250">
    <property type="term" value="P:adaptive immune response"/>
    <property type="evidence" value="ECO:0007669"/>
    <property type="project" value="UniProtKB-KW"/>
</dbReference>
<evidence type="ECO:0000256" key="10">
    <source>
        <dbReference type="ARBA" id="ARBA00023319"/>
    </source>
</evidence>